<proteinExistence type="predicted"/>
<keyword evidence="3" id="KW-1185">Reference proteome</keyword>
<organism evidence="2 3">
    <name type="scientific">Actinacidiphila cocklensis</name>
    <dbReference type="NCBI Taxonomy" id="887465"/>
    <lineage>
        <taxon>Bacteria</taxon>
        <taxon>Bacillati</taxon>
        <taxon>Actinomycetota</taxon>
        <taxon>Actinomycetes</taxon>
        <taxon>Kitasatosporales</taxon>
        <taxon>Streptomycetaceae</taxon>
        <taxon>Actinacidiphila</taxon>
    </lineage>
</organism>
<evidence type="ECO:0000313" key="2">
    <source>
        <dbReference type="EMBL" id="CAG6395045.1"/>
    </source>
</evidence>
<dbReference type="EMBL" id="CAJSLV010000059">
    <property type="protein sequence ID" value="CAG6395045.1"/>
    <property type="molecule type" value="Genomic_DNA"/>
</dbReference>
<sequence>MTGFPQRTPALPCADGTLIPFGGSRERPAETPRDDSTPLSGTGVAETESGHSQDHFRIDVSLVS</sequence>
<comment type="caution">
    <text evidence="2">The sequence shown here is derived from an EMBL/GenBank/DDBJ whole genome shotgun (WGS) entry which is preliminary data.</text>
</comment>
<name>A0A9W4GS37_9ACTN</name>
<dbReference type="Proteomes" id="UP001152519">
    <property type="component" value="Unassembled WGS sequence"/>
</dbReference>
<protein>
    <submittedName>
        <fullName evidence="2">Uncharacterized protein</fullName>
    </submittedName>
</protein>
<evidence type="ECO:0000256" key="1">
    <source>
        <dbReference type="SAM" id="MobiDB-lite"/>
    </source>
</evidence>
<evidence type="ECO:0000313" key="3">
    <source>
        <dbReference type="Proteomes" id="UP001152519"/>
    </source>
</evidence>
<dbReference type="AlphaFoldDB" id="A0A9W4GS37"/>
<reference evidence="2" key="1">
    <citation type="submission" date="2021-05" db="EMBL/GenBank/DDBJ databases">
        <authorList>
            <person name="Arsene-Ploetze F."/>
        </authorList>
    </citation>
    <scope>NUCLEOTIDE SEQUENCE</scope>
    <source>
        <strain evidence="2">DSM 42138</strain>
    </source>
</reference>
<accession>A0A9W4GS37</accession>
<feature type="region of interest" description="Disordered" evidence="1">
    <location>
        <begin position="1"/>
        <end position="64"/>
    </location>
</feature>
<gene>
    <name evidence="2" type="ORF">SCOCK_30278</name>
</gene>
<feature type="compositionally biased region" description="Basic and acidic residues" evidence="1">
    <location>
        <begin position="24"/>
        <end position="36"/>
    </location>
</feature>
<feature type="compositionally biased region" description="Basic and acidic residues" evidence="1">
    <location>
        <begin position="48"/>
        <end position="58"/>
    </location>
</feature>